<evidence type="ECO:0000313" key="3">
    <source>
        <dbReference type="Proteomes" id="UP001301216"/>
    </source>
</evidence>
<protein>
    <submittedName>
        <fullName evidence="2">DUF4145 domain-containing protein</fullName>
    </submittedName>
</protein>
<dbReference type="RefSeq" id="WP_265984157.1">
    <property type="nucleotide sequence ID" value="NZ_JAPHAV010000002.1"/>
</dbReference>
<keyword evidence="3" id="KW-1185">Reference proteome</keyword>
<gene>
    <name evidence="2" type="ORF">OPR82_07900</name>
</gene>
<organism evidence="2 3">
    <name type="scientific">Ochrobactrum chromiisoli</name>
    <dbReference type="NCBI Taxonomy" id="2993941"/>
    <lineage>
        <taxon>Bacteria</taxon>
        <taxon>Pseudomonadati</taxon>
        <taxon>Pseudomonadota</taxon>
        <taxon>Alphaproteobacteria</taxon>
        <taxon>Hyphomicrobiales</taxon>
        <taxon>Brucellaceae</taxon>
        <taxon>Brucella/Ochrobactrum group</taxon>
        <taxon>Ochrobactrum</taxon>
    </lineage>
</organism>
<comment type="caution">
    <text evidence="2">The sequence shown here is derived from an EMBL/GenBank/DDBJ whole genome shotgun (WGS) entry which is preliminary data.</text>
</comment>
<accession>A0ABT3QM57</accession>
<name>A0ABT3QM57_9HYPH</name>
<feature type="domain" description="DUF4145" evidence="1">
    <location>
        <begin position="102"/>
        <end position="195"/>
    </location>
</feature>
<dbReference type="InterPro" id="IPR025285">
    <property type="entry name" value="DUF4145"/>
</dbReference>
<proteinExistence type="predicted"/>
<dbReference type="EMBL" id="JAPHAV010000002">
    <property type="protein sequence ID" value="MCX2696697.1"/>
    <property type="molecule type" value="Genomic_DNA"/>
</dbReference>
<dbReference type="Pfam" id="PF13643">
    <property type="entry name" value="DUF4145"/>
    <property type="match status" value="1"/>
</dbReference>
<sequence length="226" mass="25284">MAFFVRDCVRCGVRTIQHMLVGQTQTDAKNYEWEVIGACTDCQQASVYLFRLRAIGESPMTYTKGNIETNQSSLAGTPIRIATTSMELSEYIPKRIAGLFREANECRQMTWYEAAGSMYRKTLDVATKHIFSHDPRLAEKNPANALRSRIKAMGEMGILEHDIVELADIVALDGNDAVHDEDPYTKEEAEALEDLTLDLLDRLFVRPAKIAAVKAKQIASGQRPAE</sequence>
<evidence type="ECO:0000259" key="1">
    <source>
        <dbReference type="Pfam" id="PF13643"/>
    </source>
</evidence>
<reference evidence="2 3" key="1">
    <citation type="submission" date="2022-11" db="EMBL/GenBank/DDBJ databases">
        <title>Brucella sp. YY2X, whole genome shotgun sequencing project.</title>
        <authorList>
            <person name="Yang Y."/>
        </authorList>
    </citation>
    <scope>NUCLEOTIDE SEQUENCE [LARGE SCALE GENOMIC DNA]</scope>
    <source>
        <strain evidence="2 3">YY2X</strain>
    </source>
</reference>
<evidence type="ECO:0000313" key="2">
    <source>
        <dbReference type="EMBL" id="MCX2696697.1"/>
    </source>
</evidence>
<dbReference type="Proteomes" id="UP001301216">
    <property type="component" value="Unassembled WGS sequence"/>
</dbReference>